<dbReference type="InterPro" id="IPR052264">
    <property type="entry name" value="UPF0175_domain"/>
</dbReference>
<dbReference type="AlphaFoldDB" id="K9X1U4"/>
<evidence type="ECO:0000313" key="2">
    <source>
        <dbReference type="EMBL" id="AFZ26016.1"/>
    </source>
</evidence>
<dbReference type="HOGENOM" id="CLU_154570_5_1_3"/>
<proteinExistence type="inferred from homology"/>
<dbReference type="Proteomes" id="UP000010475">
    <property type="component" value="Chromosome"/>
</dbReference>
<name>K9X1U4_9NOST</name>
<evidence type="ECO:0000313" key="3">
    <source>
        <dbReference type="Proteomes" id="UP000010475"/>
    </source>
</evidence>
<dbReference type="eggNOG" id="COG2886">
    <property type="taxonomic scope" value="Bacteria"/>
</dbReference>
<accession>K9X1U4</accession>
<dbReference type="RefSeq" id="WP_015209259.1">
    <property type="nucleotide sequence ID" value="NC_019757.1"/>
</dbReference>
<keyword evidence="3" id="KW-1185">Reference proteome</keyword>
<sequence>MATFSLELPAETFSALHLSPDEFVRELRLAGAIHWYKRGEISQEKAASLADLDQKDFLLALKSEQVNTFNVDFADLRLQLERG</sequence>
<protein>
    <submittedName>
        <fullName evidence="2">Uncharacterized protein family (UPF0175)</fullName>
    </submittedName>
</protein>
<comment type="similarity">
    <text evidence="1">Belongs to the UPF0175 family.</text>
</comment>
<dbReference type="PANTHER" id="PTHR37525:SF1">
    <property type="entry name" value="UPF0175 PROTEIN SSL1255"/>
    <property type="match status" value="1"/>
</dbReference>
<dbReference type="EMBL" id="CP003642">
    <property type="protein sequence ID" value="AFZ26016.1"/>
    <property type="molecule type" value="Genomic_DNA"/>
</dbReference>
<dbReference type="InterPro" id="IPR005368">
    <property type="entry name" value="UPF0175"/>
</dbReference>
<dbReference type="STRING" id="56107.Cylst_3903"/>
<dbReference type="KEGG" id="csg:Cylst_3903"/>
<organism evidence="2 3">
    <name type="scientific">Cylindrospermum stagnale PCC 7417</name>
    <dbReference type="NCBI Taxonomy" id="56107"/>
    <lineage>
        <taxon>Bacteria</taxon>
        <taxon>Bacillati</taxon>
        <taxon>Cyanobacteriota</taxon>
        <taxon>Cyanophyceae</taxon>
        <taxon>Nostocales</taxon>
        <taxon>Nostocaceae</taxon>
        <taxon>Cylindrospermum</taxon>
    </lineage>
</organism>
<dbReference type="Pfam" id="PF03683">
    <property type="entry name" value="UPF0175"/>
    <property type="match status" value="1"/>
</dbReference>
<evidence type="ECO:0000256" key="1">
    <source>
        <dbReference type="ARBA" id="ARBA00005651"/>
    </source>
</evidence>
<reference evidence="2 3" key="1">
    <citation type="submission" date="2012-06" db="EMBL/GenBank/DDBJ databases">
        <title>Finished chromosome of genome of Cylindrospermum stagnale PCC 7417.</title>
        <authorList>
            <consortium name="US DOE Joint Genome Institute"/>
            <person name="Gugger M."/>
            <person name="Coursin T."/>
            <person name="Rippka R."/>
            <person name="Tandeau De Marsac N."/>
            <person name="Huntemann M."/>
            <person name="Wei C.-L."/>
            <person name="Han J."/>
            <person name="Detter J.C."/>
            <person name="Han C."/>
            <person name="Tapia R."/>
            <person name="Chen A."/>
            <person name="Kyrpides N."/>
            <person name="Mavromatis K."/>
            <person name="Markowitz V."/>
            <person name="Szeto E."/>
            <person name="Ivanova N."/>
            <person name="Pagani I."/>
            <person name="Pati A."/>
            <person name="Goodwin L."/>
            <person name="Nordberg H.P."/>
            <person name="Cantor M.N."/>
            <person name="Hua S.X."/>
            <person name="Woyke T."/>
            <person name="Kerfeld C.A."/>
        </authorList>
    </citation>
    <scope>NUCLEOTIDE SEQUENCE [LARGE SCALE GENOMIC DNA]</scope>
    <source>
        <strain evidence="2 3">PCC 7417</strain>
    </source>
</reference>
<gene>
    <name evidence="2" type="ORF">Cylst_3903</name>
</gene>
<dbReference type="PANTHER" id="PTHR37525">
    <property type="entry name" value="UPF0175 PROTEIN SSL1255"/>
    <property type="match status" value="1"/>
</dbReference>
<dbReference type="OrthoDB" id="15200at2"/>